<accession>A0A2G3PHS8</accession>
<sequence>MSMITFQSVDLDGVVLSDAPIDPDWIIDGAPVAQSSEWVTSSDGLTTMAVWSCTAGTFRWKFGCDELVHIIEGEVIVTGADGNRVRLGPHSAALFPAGSQTTWEVPVFVRKHAILRTPVPAPVRTVWRALSATKRLVTGKGIRERPAGNELLSR</sequence>
<organism evidence="2 3">
    <name type="scientific">Williamsia marianensis</name>
    <dbReference type="NCBI Taxonomy" id="85044"/>
    <lineage>
        <taxon>Bacteria</taxon>
        <taxon>Bacillati</taxon>
        <taxon>Actinomycetota</taxon>
        <taxon>Actinomycetes</taxon>
        <taxon>Mycobacteriales</taxon>
        <taxon>Nocardiaceae</taxon>
        <taxon>Williamsia</taxon>
    </lineage>
</organism>
<evidence type="ECO:0000313" key="3">
    <source>
        <dbReference type="Proteomes" id="UP000225108"/>
    </source>
</evidence>
<dbReference type="InterPro" id="IPR014710">
    <property type="entry name" value="RmlC-like_jellyroll"/>
</dbReference>
<dbReference type="Proteomes" id="UP000225108">
    <property type="component" value="Unassembled WGS sequence"/>
</dbReference>
<dbReference type="SUPFAM" id="SSF51182">
    <property type="entry name" value="RmlC-like cupins"/>
    <property type="match status" value="1"/>
</dbReference>
<feature type="domain" description="(S)-ureidoglycine aminohydrolase cupin" evidence="1">
    <location>
        <begin position="41"/>
        <end position="112"/>
    </location>
</feature>
<evidence type="ECO:0000313" key="2">
    <source>
        <dbReference type="EMBL" id="PHV65378.1"/>
    </source>
</evidence>
<name>A0A2G3PHS8_WILMA</name>
<dbReference type="AlphaFoldDB" id="A0A2G3PHS8"/>
<evidence type="ECO:0000259" key="1">
    <source>
        <dbReference type="Pfam" id="PF05899"/>
    </source>
</evidence>
<protein>
    <recommendedName>
        <fullName evidence="1">(S)-ureidoglycine aminohydrolase cupin domain-containing protein</fullName>
    </recommendedName>
</protein>
<reference evidence="2 3" key="1">
    <citation type="submission" date="2017-10" db="EMBL/GenBank/DDBJ databases">
        <title>The draft genome sequence of Williamsia sp. BULT 1.1 isolated from the semi-arid grassland soils from South Africa.</title>
        <authorList>
            <person name="Kabwe M.H."/>
            <person name="Govender N."/>
            <person name="Mutseka Lunga P."/>
            <person name="Vikram S."/>
            <person name="Makhalanyane T.P."/>
        </authorList>
    </citation>
    <scope>NUCLEOTIDE SEQUENCE [LARGE SCALE GENOMIC DNA]</scope>
    <source>
        <strain evidence="2 3">BULT 1.1</strain>
    </source>
</reference>
<dbReference type="EMBL" id="PEBD01000010">
    <property type="protein sequence ID" value="PHV65378.1"/>
    <property type="molecule type" value="Genomic_DNA"/>
</dbReference>
<dbReference type="InterPro" id="IPR011051">
    <property type="entry name" value="RmlC_Cupin_sf"/>
</dbReference>
<dbReference type="InterPro" id="IPR008579">
    <property type="entry name" value="UGlyAH_Cupin_dom"/>
</dbReference>
<comment type="caution">
    <text evidence="2">The sequence shown here is derived from an EMBL/GenBank/DDBJ whole genome shotgun (WGS) entry which is preliminary data.</text>
</comment>
<dbReference type="PANTHER" id="PTHR40943:SF1">
    <property type="entry name" value="CYTOPLASMIC PROTEIN"/>
    <property type="match status" value="1"/>
</dbReference>
<dbReference type="PANTHER" id="PTHR40943">
    <property type="entry name" value="CYTOPLASMIC PROTEIN-RELATED"/>
    <property type="match status" value="1"/>
</dbReference>
<dbReference type="Gene3D" id="2.60.120.10">
    <property type="entry name" value="Jelly Rolls"/>
    <property type="match status" value="1"/>
</dbReference>
<dbReference type="Pfam" id="PF05899">
    <property type="entry name" value="Cupin_3"/>
    <property type="match status" value="1"/>
</dbReference>
<gene>
    <name evidence="2" type="ORF">CSW57_16480</name>
</gene>
<dbReference type="CDD" id="cd02227">
    <property type="entry name" value="cupin_TM1112-like"/>
    <property type="match status" value="1"/>
</dbReference>
<proteinExistence type="predicted"/>